<keyword evidence="6 11" id="KW-0812">Transmembrane</keyword>
<name>M3AXK8_PSEFD</name>
<dbReference type="InterPro" id="IPR013233">
    <property type="entry name" value="PIG-X/PBN1"/>
</dbReference>
<sequence>MRQRVTYLLARGAGVNPADITLEKDRVSFAEAHAAAKETRITVGLSELPKELQSTLGDFHELHIRLASRQNYHALVPTVSRVPSGLHIFFTPRHPGQETTLCSFLRQIVSEDIQCASSEATFSRPPVRSERFASASTYQFFHGSHHLPSISEHIRAHLCPGLPVGSEVGQTCNFIAEAGSRAYIDYDYDVITHAVTITTLSSASSGQNRPGHAVAHKIKPEDRLEVGILAPETPDEPEELKLGGYLTVVGDDDKPSATLFGFPARHHPLPDNDLTAYQVSFQAPTGLHPKLDIKFPAQHLQPPKDNCALHAYATLPASLFIDRYQLDDKLFMDSNNLVSLRALSGEQDLEAPNWVLKQWGSAALLELAHPEQKASSTDDWTVTIPMHLRYVNGSSDTNKDGSVDLSWPVVFWACEAEEGLKMSTNPFDRVNLGYDGLFGPKTMFYHVPPSPTAGVLVERLSVPFLDPAKAEWVPLGTSIVVFVGFAWICFKLFGGSAPTRSDEKKT</sequence>
<dbReference type="GO" id="GO:1990529">
    <property type="term" value="C:glycosylphosphatidylinositol-mannosyltransferase I complex"/>
    <property type="evidence" value="ECO:0007669"/>
    <property type="project" value="TreeGrafter"/>
</dbReference>
<comment type="pathway">
    <text evidence="2 11">Glycolipid biosynthesis; glycosylphosphatidylinositol-anchor biosynthesis.</text>
</comment>
<keyword evidence="9 11" id="KW-0472">Membrane</keyword>
<dbReference type="GO" id="GO:0006506">
    <property type="term" value="P:GPI anchor biosynthetic process"/>
    <property type="evidence" value="ECO:0007669"/>
    <property type="project" value="UniProtKB-UniPathway"/>
</dbReference>
<evidence type="ECO:0000256" key="5">
    <source>
        <dbReference type="ARBA" id="ARBA00022502"/>
    </source>
</evidence>
<keyword evidence="10" id="KW-0325">Glycoprotein</keyword>
<dbReference type="UniPathway" id="UPA00196"/>
<dbReference type="eggNOG" id="ENOG502QS8N">
    <property type="taxonomic scope" value="Eukaryota"/>
</dbReference>
<dbReference type="STRING" id="383855.M3AXK8"/>
<feature type="transmembrane region" description="Helical" evidence="11">
    <location>
        <begin position="472"/>
        <end position="494"/>
    </location>
</feature>
<dbReference type="PANTHER" id="PTHR28533">
    <property type="entry name" value="PROTEIN PBN1"/>
    <property type="match status" value="1"/>
</dbReference>
<keyword evidence="8 11" id="KW-1133">Transmembrane helix</keyword>
<protein>
    <recommendedName>
        <fullName evidence="4 11">Protein PBN1</fullName>
    </recommendedName>
</protein>
<dbReference type="HOGENOM" id="CLU_030047_0_0_1"/>
<dbReference type="EMBL" id="KB446559">
    <property type="protein sequence ID" value="EME81833.1"/>
    <property type="molecule type" value="Genomic_DNA"/>
</dbReference>
<dbReference type="OrthoDB" id="5546453at2759"/>
<feature type="non-terminal residue" evidence="12">
    <location>
        <position position="1"/>
    </location>
</feature>
<dbReference type="GO" id="GO:0000030">
    <property type="term" value="F:mannosyltransferase activity"/>
    <property type="evidence" value="ECO:0007669"/>
    <property type="project" value="TreeGrafter"/>
</dbReference>
<evidence type="ECO:0000256" key="10">
    <source>
        <dbReference type="ARBA" id="ARBA00023180"/>
    </source>
</evidence>
<dbReference type="GeneID" id="19342958"/>
<keyword evidence="5 11" id="KW-0337">GPI-anchor biosynthesis</keyword>
<gene>
    <name evidence="12" type="ORF">MYCFIDRAFT_97860</name>
</gene>
<evidence type="ECO:0000256" key="11">
    <source>
        <dbReference type="RuleBase" id="RU366056"/>
    </source>
</evidence>
<evidence type="ECO:0000313" key="13">
    <source>
        <dbReference type="Proteomes" id="UP000016932"/>
    </source>
</evidence>
<evidence type="ECO:0000256" key="2">
    <source>
        <dbReference type="ARBA" id="ARBA00004687"/>
    </source>
</evidence>
<reference evidence="12 13" key="1">
    <citation type="journal article" date="2012" name="PLoS Pathog.">
        <title>Diverse lifestyles and strategies of plant pathogenesis encoded in the genomes of eighteen Dothideomycetes fungi.</title>
        <authorList>
            <person name="Ohm R.A."/>
            <person name="Feau N."/>
            <person name="Henrissat B."/>
            <person name="Schoch C.L."/>
            <person name="Horwitz B.A."/>
            <person name="Barry K.W."/>
            <person name="Condon B.J."/>
            <person name="Copeland A.C."/>
            <person name="Dhillon B."/>
            <person name="Glaser F."/>
            <person name="Hesse C.N."/>
            <person name="Kosti I."/>
            <person name="LaButti K."/>
            <person name="Lindquist E.A."/>
            <person name="Lucas S."/>
            <person name="Salamov A.A."/>
            <person name="Bradshaw R.E."/>
            <person name="Ciuffetti L."/>
            <person name="Hamelin R.C."/>
            <person name="Kema G.H.J."/>
            <person name="Lawrence C."/>
            <person name="Scott J.A."/>
            <person name="Spatafora J.W."/>
            <person name="Turgeon B.G."/>
            <person name="de Wit P.J.G.M."/>
            <person name="Zhong S."/>
            <person name="Goodwin S.B."/>
            <person name="Grigoriev I.V."/>
        </authorList>
    </citation>
    <scope>NUCLEOTIDE SEQUENCE [LARGE SCALE GENOMIC DNA]</scope>
    <source>
        <strain evidence="12 13">CIRAD86</strain>
    </source>
</reference>
<dbReference type="PANTHER" id="PTHR28533:SF1">
    <property type="entry name" value="PROTEIN PBN1"/>
    <property type="match status" value="1"/>
</dbReference>
<comment type="function">
    <text evidence="11">Required for proper folding and/or the stability of a subset of proteins in the endoplasmic reticulum. Component of glycosylphosphatidylinositol-mannosyltransferase 1 which transfers the first of the 4 mannoses in the GPI-anchor precursors during GPI-anchor biosynthesis. Probably acts by stabilizing the mannosyltransferase GPI14.</text>
</comment>
<dbReference type="SMART" id="SM00780">
    <property type="entry name" value="PIG-X"/>
    <property type="match status" value="1"/>
</dbReference>
<organism evidence="12 13">
    <name type="scientific">Pseudocercospora fijiensis (strain CIRAD86)</name>
    <name type="common">Black leaf streak disease fungus</name>
    <name type="synonym">Mycosphaerella fijiensis</name>
    <dbReference type="NCBI Taxonomy" id="383855"/>
    <lineage>
        <taxon>Eukaryota</taxon>
        <taxon>Fungi</taxon>
        <taxon>Dikarya</taxon>
        <taxon>Ascomycota</taxon>
        <taxon>Pezizomycotina</taxon>
        <taxon>Dothideomycetes</taxon>
        <taxon>Dothideomycetidae</taxon>
        <taxon>Mycosphaerellales</taxon>
        <taxon>Mycosphaerellaceae</taxon>
        <taxon>Pseudocercospora</taxon>
    </lineage>
</organism>
<evidence type="ECO:0000256" key="6">
    <source>
        <dbReference type="ARBA" id="ARBA00022692"/>
    </source>
</evidence>
<dbReference type="GO" id="GO:0005789">
    <property type="term" value="C:endoplasmic reticulum membrane"/>
    <property type="evidence" value="ECO:0007669"/>
    <property type="project" value="UniProtKB-SubCell"/>
</dbReference>
<comment type="subcellular location">
    <subcellularLocation>
        <location evidence="11">Endoplasmic reticulum membrane</location>
        <topology evidence="11">Single-pass membrane protein</topology>
    </subcellularLocation>
    <subcellularLocation>
        <location evidence="1">Endoplasmic reticulum membrane</location>
        <topology evidence="1">Single-pass type III membrane protein</topology>
    </subcellularLocation>
</comment>
<keyword evidence="7 11" id="KW-0256">Endoplasmic reticulum</keyword>
<dbReference type="Pfam" id="PF08320">
    <property type="entry name" value="PIG-X"/>
    <property type="match status" value="1"/>
</dbReference>
<accession>M3AXK8</accession>
<evidence type="ECO:0000256" key="8">
    <source>
        <dbReference type="ARBA" id="ARBA00022989"/>
    </source>
</evidence>
<evidence type="ECO:0000256" key="9">
    <source>
        <dbReference type="ARBA" id="ARBA00023136"/>
    </source>
</evidence>
<evidence type="ECO:0000256" key="1">
    <source>
        <dbReference type="ARBA" id="ARBA00004643"/>
    </source>
</evidence>
<evidence type="ECO:0000256" key="3">
    <source>
        <dbReference type="ARBA" id="ARBA00010345"/>
    </source>
</evidence>
<evidence type="ECO:0000313" key="12">
    <source>
        <dbReference type="EMBL" id="EME81833.1"/>
    </source>
</evidence>
<keyword evidence="13" id="KW-1185">Reference proteome</keyword>
<proteinExistence type="inferred from homology"/>
<dbReference type="KEGG" id="pfj:MYCFIDRAFT_97860"/>
<dbReference type="VEuPathDB" id="FungiDB:MYCFIDRAFT_97860"/>
<dbReference type="Proteomes" id="UP000016932">
    <property type="component" value="Unassembled WGS sequence"/>
</dbReference>
<evidence type="ECO:0000256" key="7">
    <source>
        <dbReference type="ARBA" id="ARBA00022824"/>
    </source>
</evidence>
<dbReference type="AlphaFoldDB" id="M3AXK8"/>
<evidence type="ECO:0000256" key="4">
    <source>
        <dbReference type="ARBA" id="ARBA00020410"/>
    </source>
</evidence>
<dbReference type="InterPro" id="IPR042322">
    <property type="entry name" value="Pbn1"/>
</dbReference>
<comment type="similarity">
    <text evidence="3 11">Belongs to the PIGX family.</text>
</comment>
<dbReference type="RefSeq" id="XP_007927378.1">
    <property type="nucleotide sequence ID" value="XM_007929187.1"/>
</dbReference>